<dbReference type="Gene3D" id="3.40.50.720">
    <property type="entry name" value="NAD(P)-binding Rossmann-like Domain"/>
    <property type="match status" value="1"/>
</dbReference>
<evidence type="ECO:0000313" key="3">
    <source>
        <dbReference type="Proteomes" id="UP001501411"/>
    </source>
</evidence>
<dbReference type="Proteomes" id="UP001501411">
    <property type="component" value="Unassembled WGS sequence"/>
</dbReference>
<dbReference type="InterPro" id="IPR002347">
    <property type="entry name" value="SDR_fam"/>
</dbReference>
<evidence type="ECO:0000256" key="1">
    <source>
        <dbReference type="ARBA" id="ARBA00006484"/>
    </source>
</evidence>
<accession>A0ABP9B4P4</accession>
<reference evidence="3" key="1">
    <citation type="journal article" date="2019" name="Int. J. Syst. Evol. Microbiol.">
        <title>The Global Catalogue of Microorganisms (GCM) 10K type strain sequencing project: providing services to taxonomists for standard genome sequencing and annotation.</title>
        <authorList>
            <consortium name="The Broad Institute Genomics Platform"/>
            <consortium name="The Broad Institute Genome Sequencing Center for Infectious Disease"/>
            <person name="Wu L."/>
            <person name="Ma J."/>
        </authorList>
    </citation>
    <scope>NUCLEOTIDE SEQUENCE [LARGE SCALE GENOMIC DNA]</scope>
    <source>
        <strain evidence="3">JCM 18200</strain>
    </source>
</reference>
<evidence type="ECO:0000313" key="2">
    <source>
        <dbReference type="EMBL" id="GAA4790554.1"/>
    </source>
</evidence>
<protein>
    <submittedName>
        <fullName evidence="2">SDR family oxidoreductase</fullName>
    </submittedName>
</protein>
<dbReference type="CDD" id="cd05344">
    <property type="entry name" value="BKR_like_SDR_like"/>
    <property type="match status" value="1"/>
</dbReference>
<dbReference type="Pfam" id="PF13561">
    <property type="entry name" value="adh_short_C2"/>
    <property type="match status" value="1"/>
</dbReference>
<comment type="similarity">
    <text evidence="1">Belongs to the short-chain dehydrogenases/reductases (SDR) family.</text>
</comment>
<dbReference type="PRINTS" id="PR00081">
    <property type="entry name" value="GDHRDH"/>
</dbReference>
<organism evidence="2 3">
    <name type="scientific">Olivibacter ginsenosidimutans</name>
    <dbReference type="NCBI Taxonomy" id="1176537"/>
    <lineage>
        <taxon>Bacteria</taxon>
        <taxon>Pseudomonadati</taxon>
        <taxon>Bacteroidota</taxon>
        <taxon>Sphingobacteriia</taxon>
        <taxon>Sphingobacteriales</taxon>
        <taxon>Sphingobacteriaceae</taxon>
        <taxon>Olivibacter</taxon>
    </lineage>
</organism>
<dbReference type="InterPro" id="IPR036291">
    <property type="entry name" value="NAD(P)-bd_dom_sf"/>
</dbReference>
<dbReference type="EMBL" id="BAABIQ010000026">
    <property type="protein sequence ID" value="GAA4790554.1"/>
    <property type="molecule type" value="Genomic_DNA"/>
</dbReference>
<dbReference type="SUPFAM" id="SSF51735">
    <property type="entry name" value="NAD(P)-binding Rossmann-fold domains"/>
    <property type="match status" value="1"/>
</dbReference>
<dbReference type="PANTHER" id="PTHR42879">
    <property type="entry name" value="3-OXOACYL-(ACYL-CARRIER-PROTEIN) REDUCTASE"/>
    <property type="match status" value="1"/>
</dbReference>
<gene>
    <name evidence="2" type="ORF">GCM10023231_18090</name>
</gene>
<keyword evidence="3" id="KW-1185">Reference proteome</keyword>
<proteinExistence type="inferred from homology"/>
<sequence length="261" mass="28808">MEINLHNKNALVGASTRGIGLAIAQQLASCGASVTLMARNEDKLKHSLSQLDRSASQQHRYLVVDFSNYAAMKTATKAFLDQYPIDILVNNTNGPKEGHVLETSETDYQDAFQLLFQTHLHISNLVLPHMLKNKWGRIINVASLTVKEPAINLVLSNTIRTALMSWSKSLAQQIANQGITVNSILTGMFDTKRIRELAAKQAKAKKISIDDAFNRRIQQIPMKRLGQPVEYGYLVAFLASDLAAYITGAEIPLDGGLMKGF</sequence>
<name>A0ABP9B4P4_9SPHI</name>
<dbReference type="InterPro" id="IPR050259">
    <property type="entry name" value="SDR"/>
</dbReference>
<comment type="caution">
    <text evidence="2">The sequence shown here is derived from an EMBL/GenBank/DDBJ whole genome shotgun (WGS) entry which is preliminary data.</text>
</comment>
<dbReference type="RefSeq" id="WP_345231436.1">
    <property type="nucleotide sequence ID" value="NZ_BAABIQ010000026.1"/>
</dbReference>
<dbReference type="PANTHER" id="PTHR42879:SF6">
    <property type="entry name" value="NADPH-DEPENDENT REDUCTASE BACG"/>
    <property type="match status" value="1"/>
</dbReference>